<dbReference type="SMART" id="SM00028">
    <property type="entry name" value="TPR"/>
    <property type="match status" value="3"/>
</dbReference>
<feature type="repeat" description="TPR" evidence="3">
    <location>
        <begin position="112"/>
        <end position="145"/>
    </location>
</feature>
<protein>
    <submittedName>
        <fullName evidence="4">Tetratricopeptide (TPR) repeat protein</fullName>
    </submittedName>
</protein>
<evidence type="ECO:0000313" key="4">
    <source>
        <dbReference type="EMBL" id="MBB3109311.1"/>
    </source>
</evidence>
<dbReference type="Proteomes" id="UP000570361">
    <property type="component" value="Unassembled WGS sequence"/>
</dbReference>
<keyword evidence="2 3" id="KW-0802">TPR repeat</keyword>
<name>A0A7W5AWA7_9BACL</name>
<dbReference type="InterPro" id="IPR019734">
    <property type="entry name" value="TPR_rpt"/>
</dbReference>
<dbReference type="Pfam" id="PF13414">
    <property type="entry name" value="TPR_11"/>
    <property type="match status" value="1"/>
</dbReference>
<dbReference type="PANTHER" id="PTHR45586:SF1">
    <property type="entry name" value="LIPOPOLYSACCHARIDE ASSEMBLY PROTEIN B"/>
    <property type="match status" value="1"/>
</dbReference>
<gene>
    <name evidence="4" type="ORF">FHS18_001363</name>
</gene>
<evidence type="ECO:0000256" key="2">
    <source>
        <dbReference type="ARBA" id="ARBA00022803"/>
    </source>
</evidence>
<comment type="caution">
    <text evidence="4">The sequence shown here is derived from an EMBL/GenBank/DDBJ whole genome shotgun (WGS) entry which is preliminary data.</text>
</comment>
<dbReference type="InterPro" id="IPR051012">
    <property type="entry name" value="CellSynth/LPSAsmb/PSIAsmb"/>
</dbReference>
<organism evidence="4 5">
    <name type="scientific">Paenibacillus phyllosphaerae</name>
    <dbReference type="NCBI Taxonomy" id="274593"/>
    <lineage>
        <taxon>Bacteria</taxon>
        <taxon>Bacillati</taxon>
        <taxon>Bacillota</taxon>
        <taxon>Bacilli</taxon>
        <taxon>Bacillales</taxon>
        <taxon>Paenibacillaceae</taxon>
        <taxon>Paenibacillus</taxon>
    </lineage>
</organism>
<accession>A0A7W5AWA7</accession>
<dbReference type="RefSeq" id="WP_343060430.1">
    <property type="nucleotide sequence ID" value="NZ_JACHXK010000002.1"/>
</dbReference>
<keyword evidence="1" id="KW-0677">Repeat</keyword>
<reference evidence="4 5" key="1">
    <citation type="submission" date="2020-08" db="EMBL/GenBank/DDBJ databases">
        <title>Genomic Encyclopedia of Type Strains, Phase III (KMG-III): the genomes of soil and plant-associated and newly described type strains.</title>
        <authorList>
            <person name="Whitman W."/>
        </authorList>
    </citation>
    <scope>NUCLEOTIDE SEQUENCE [LARGE SCALE GENOMIC DNA]</scope>
    <source>
        <strain evidence="4 5">CECT 5862</strain>
    </source>
</reference>
<evidence type="ECO:0000256" key="1">
    <source>
        <dbReference type="ARBA" id="ARBA00022737"/>
    </source>
</evidence>
<dbReference type="PANTHER" id="PTHR45586">
    <property type="entry name" value="TPR REPEAT-CONTAINING PROTEIN PA4667"/>
    <property type="match status" value="1"/>
</dbReference>
<proteinExistence type="predicted"/>
<dbReference type="PROSITE" id="PS50005">
    <property type="entry name" value="TPR"/>
    <property type="match status" value="1"/>
</dbReference>
<evidence type="ECO:0000313" key="5">
    <source>
        <dbReference type="Proteomes" id="UP000570361"/>
    </source>
</evidence>
<dbReference type="Pfam" id="PF13432">
    <property type="entry name" value="TPR_16"/>
    <property type="match status" value="1"/>
</dbReference>
<dbReference type="EMBL" id="JACHXK010000002">
    <property type="protein sequence ID" value="MBB3109311.1"/>
    <property type="molecule type" value="Genomic_DNA"/>
</dbReference>
<keyword evidence="5" id="KW-1185">Reference proteome</keyword>
<dbReference type="InterPro" id="IPR011990">
    <property type="entry name" value="TPR-like_helical_dom_sf"/>
</dbReference>
<sequence length="175" mass="19990">MKKAYESILNGDYEQAIAWFEQAIELEPNQAAHHYKCSITCARSGKWQKALSHALQAVQLDEAKEEYRFQLQTVQAKLLVTEAEAKLGLSEPDTDAAIEKLKTAAKLDPLNVDALLLLGAVYASLDCYDEAADFAKEAMRLDPMHSAAIRLFDDVQRKRQRMRRIIVRKRKRKNR</sequence>
<dbReference type="Gene3D" id="1.25.40.10">
    <property type="entry name" value="Tetratricopeptide repeat domain"/>
    <property type="match status" value="2"/>
</dbReference>
<dbReference type="AlphaFoldDB" id="A0A7W5AWA7"/>
<evidence type="ECO:0000256" key="3">
    <source>
        <dbReference type="PROSITE-ProRule" id="PRU00339"/>
    </source>
</evidence>
<dbReference type="SUPFAM" id="SSF48452">
    <property type="entry name" value="TPR-like"/>
    <property type="match status" value="1"/>
</dbReference>